<sequence>MVKRRVFDEAFKEMAVELSYVKGSIQEAARELDIDPGRISKWRQRHKKNDQTLPANTTLTDEQQQIRRLQRELRESFEKL</sequence>
<dbReference type="Gene3D" id="1.10.10.60">
    <property type="entry name" value="Homeodomain-like"/>
    <property type="match status" value="1"/>
</dbReference>
<dbReference type="Pfam" id="PF01527">
    <property type="entry name" value="HTH_Tnp_1"/>
    <property type="match status" value="1"/>
</dbReference>
<dbReference type="GO" id="GO:0004803">
    <property type="term" value="F:transposase activity"/>
    <property type="evidence" value="ECO:0007669"/>
    <property type="project" value="InterPro"/>
</dbReference>
<organism evidence="2 3">
    <name type="scientific">Spirosoma pollinicola</name>
    <dbReference type="NCBI Taxonomy" id="2057025"/>
    <lineage>
        <taxon>Bacteria</taxon>
        <taxon>Pseudomonadati</taxon>
        <taxon>Bacteroidota</taxon>
        <taxon>Cytophagia</taxon>
        <taxon>Cytophagales</taxon>
        <taxon>Cytophagaceae</taxon>
        <taxon>Spirosoma</taxon>
    </lineage>
</organism>
<dbReference type="RefSeq" id="WP_100993331.1">
    <property type="nucleotide sequence ID" value="NZ_CP025096.1"/>
</dbReference>
<dbReference type="KEGG" id="spir:CWM47_36085"/>
<proteinExistence type="predicted"/>
<dbReference type="InterPro" id="IPR002514">
    <property type="entry name" value="Transposase_8"/>
</dbReference>
<dbReference type="SUPFAM" id="SSF46689">
    <property type="entry name" value="Homeodomain-like"/>
    <property type="match status" value="1"/>
</dbReference>
<dbReference type="Proteomes" id="UP000232883">
    <property type="component" value="Chromosome"/>
</dbReference>
<protein>
    <recommendedName>
        <fullName evidence="4">Transposase</fullName>
    </recommendedName>
</protein>
<feature type="compositionally biased region" description="Polar residues" evidence="1">
    <location>
        <begin position="51"/>
        <end position="61"/>
    </location>
</feature>
<evidence type="ECO:0000256" key="1">
    <source>
        <dbReference type="SAM" id="MobiDB-lite"/>
    </source>
</evidence>
<gene>
    <name evidence="2" type="ORF">CWM47_36085</name>
</gene>
<evidence type="ECO:0000313" key="2">
    <source>
        <dbReference type="EMBL" id="AUD06796.1"/>
    </source>
</evidence>
<dbReference type="OrthoDB" id="884299at2"/>
<reference evidence="2 3" key="1">
    <citation type="submission" date="2017-11" db="EMBL/GenBank/DDBJ databases">
        <title>Taxonomic description and genome sequences of Spirosoma HA7 sp. nov., isolated from pollen microhabitat of Corylus avellana.</title>
        <authorList>
            <person name="Ambika Manirajan B."/>
            <person name="Suarez C."/>
            <person name="Ratering S."/>
            <person name="Geissler-Plaum R."/>
            <person name="Cardinale M."/>
            <person name="Sylvia S."/>
        </authorList>
    </citation>
    <scope>NUCLEOTIDE SEQUENCE [LARGE SCALE GENOMIC DNA]</scope>
    <source>
        <strain evidence="2 3">HA7</strain>
    </source>
</reference>
<name>A0A2K8ZA93_9BACT</name>
<evidence type="ECO:0000313" key="3">
    <source>
        <dbReference type="Proteomes" id="UP000232883"/>
    </source>
</evidence>
<keyword evidence="3" id="KW-1185">Reference proteome</keyword>
<dbReference type="GO" id="GO:0003677">
    <property type="term" value="F:DNA binding"/>
    <property type="evidence" value="ECO:0007669"/>
    <property type="project" value="InterPro"/>
</dbReference>
<dbReference type="EMBL" id="CP025096">
    <property type="protein sequence ID" value="AUD06796.1"/>
    <property type="molecule type" value="Genomic_DNA"/>
</dbReference>
<dbReference type="InterPro" id="IPR009057">
    <property type="entry name" value="Homeodomain-like_sf"/>
</dbReference>
<dbReference type="AlphaFoldDB" id="A0A2K8ZA93"/>
<dbReference type="GO" id="GO:0006313">
    <property type="term" value="P:DNA transposition"/>
    <property type="evidence" value="ECO:0007669"/>
    <property type="project" value="InterPro"/>
</dbReference>
<feature type="region of interest" description="Disordered" evidence="1">
    <location>
        <begin position="43"/>
        <end position="65"/>
    </location>
</feature>
<accession>A0A2K8ZA93</accession>
<evidence type="ECO:0008006" key="4">
    <source>
        <dbReference type="Google" id="ProtNLM"/>
    </source>
</evidence>